<dbReference type="GO" id="GO:0005886">
    <property type="term" value="C:plasma membrane"/>
    <property type="evidence" value="ECO:0007669"/>
    <property type="project" value="TreeGrafter"/>
</dbReference>
<evidence type="ECO:0000256" key="6">
    <source>
        <dbReference type="ARBA" id="ARBA00022989"/>
    </source>
</evidence>
<keyword evidence="5" id="KW-0448">Lipopolysaccharide biosynthesis</keyword>
<proteinExistence type="predicted"/>
<keyword evidence="2" id="KW-0328">Glycosyltransferase</keyword>
<dbReference type="Gene3D" id="3.90.550.10">
    <property type="entry name" value="Spore Coat Polysaccharide Biosynthesis Protein SpsA, Chain A"/>
    <property type="match status" value="1"/>
</dbReference>
<sequence>MVKIPKLPSLSIFMPAFNEEGNIATTLIDATRAAKVVTDDYEIIVVNDGSRDNTAEIVRELSRSDSHLRLINHSVNQGYGGAVKTGLAKCRKEWIFFTDSDGQFHYDELGKFVAATSNYDLVMGYRKKRMDPFHRVFVAQVLLKVWNFVLFGLAVRDVDCAYKLFRKEVRDAVTLKTESAITVSELIIKTKAAGFRIKQLPVHHYPRRFGEQTGGNWRVIIRAARESFRLYKELHS</sequence>
<dbReference type="CDD" id="cd04179">
    <property type="entry name" value="DPM_DPG-synthase_like"/>
    <property type="match status" value="1"/>
</dbReference>
<feature type="domain" description="Glycosyltransferase 2-like" evidence="8">
    <location>
        <begin position="11"/>
        <end position="137"/>
    </location>
</feature>
<dbReference type="InterPro" id="IPR050256">
    <property type="entry name" value="Glycosyltransferase_2"/>
</dbReference>
<keyword evidence="3" id="KW-0808">Transferase</keyword>
<dbReference type="InterPro" id="IPR029044">
    <property type="entry name" value="Nucleotide-diphossugar_trans"/>
</dbReference>
<gene>
    <name evidence="9" type="ORF">A2368_00505</name>
</gene>
<dbReference type="GO" id="GO:0009103">
    <property type="term" value="P:lipopolysaccharide biosynthetic process"/>
    <property type="evidence" value="ECO:0007669"/>
    <property type="project" value="UniProtKB-KW"/>
</dbReference>
<evidence type="ECO:0000313" key="9">
    <source>
        <dbReference type="EMBL" id="OGD79208.1"/>
    </source>
</evidence>
<evidence type="ECO:0000256" key="1">
    <source>
        <dbReference type="ARBA" id="ARBA00022475"/>
    </source>
</evidence>
<evidence type="ECO:0000313" key="10">
    <source>
        <dbReference type="Proteomes" id="UP000176682"/>
    </source>
</evidence>
<evidence type="ECO:0000259" key="8">
    <source>
        <dbReference type="Pfam" id="PF00535"/>
    </source>
</evidence>
<dbReference type="Pfam" id="PF00535">
    <property type="entry name" value="Glycos_transf_2"/>
    <property type="match status" value="1"/>
</dbReference>
<evidence type="ECO:0000256" key="5">
    <source>
        <dbReference type="ARBA" id="ARBA00022985"/>
    </source>
</evidence>
<evidence type="ECO:0000256" key="2">
    <source>
        <dbReference type="ARBA" id="ARBA00022676"/>
    </source>
</evidence>
<evidence type="ECO:0000256" key="4">
    <source>
        <dbReference type="ARBA" id="ARBA00022692"/>
    </source>
</evidence>
<dbReference type="InterPro" id="IPR001173">
    <property type="entry name" value="Glyco_trans_2-like"/>
</dbReference>
<dbReference type="AlphaFoldDB" id="A0A1F5FHT5"/>
<dbReference type="PANTHER" id="PTHR48090">
    <property type="entry name" value="UNDECAPRENYL-PHOSPHATE 4-DEOXY-4-FORMAMIDO-L-ARABINOSE TRANSFERASE-RELATED"/>
    <property type="match status" value="1"/>
</dbReference>
<keyword evidence="4" id="KW-0812">Transmembrane</keyword>
<accession>A0A1F5FHT5</accession>
<evidence type="ECO:0000256" key="7">
    <source>
        <dbReference type="ARBA" id="ARBA00023136"/>
    </source>
</evidence>
<keyword evidence="6" id="KW-1133">Transmembrane helix</keyword>
<dbReference type="GO" id="GO:0099621">
    <property type="term" value="F:undecaprenyl-phosphate 4-deoxy-4-formamido-L-arabinose transferase activity"/>
    <property type="evidence" value="ECO:0007669"/>
    <property type="project" value="TreeGrafter"/>
</dbReference>
<dbReference type="SUPFAM" id="SSF53448">
    <property type="entry name" value="Nucleotide-diphospho-sugar transferases"/>
    <property type="match status" value="1"/>
</dbReference>
<dbReference type="EMBL" id="MFAM01000024">
    <property type="protein sequence ID" value="OGD79208.1"/>
    <property type="molecule type" value="Genomic_DNA"/>
</dbReference>
<comment type="caution">
    <text evidence="9">The sequence shown here is derived from an EMBL/GenBank/DDBJ whole genome shotgun (WGS) entry which is preliminary data.</text>
</comment>
<keyword evidence="7" id="KW-0472">Membrane</keyword>
<dbReference type="PANTHER" id="PTHR48090:SF3">
    <property type="entry name" value="UNDECAPRENYL-PHOSPHATE 4-DEOXY-4-FORMAMIDO-L-ARABINOSE TRANSFERASE"/>
    <property type="match status" value="1"/>
</dbReference>
<protein>
    <recommendedName>
        <fullName evidence="8">Glycosyltransferase 2-like domain-containing protein</fullName>
    </recommendedName>
</protein>
<reference evidence="9 10" key="1">
    <citation type="journal article" date="2016" name="Nat. Commun.">
        <title>Thousands of microbial genomes shed light on interconnected biogeochemical processes in an aquifer system.</title>
        <authorList>
            <person name="Anantharaman K."/>
            <person name="Brown C.T."/>
            <person name="Hug L.A."/>
            <person name="Sharon I."/>
            <person name="Castelle C.J."/>
            <person name="Probst A.J."/>
            <person name="Thomas B.C."/>
            <person name="Singh A."/>
            <person name="Wilkins M.J."/>
            <person name="Karaoz U."/>
            <person name="Brodie E.L."/>
            <person name="Williams K.H."/>
            <person name="Hubbard S.S."/>
            <person name="Banfield J.F."/>
        </authorList>
    </citation>
    <scope>NUCLEOTIDE SEQUENCE [LARGE SCALE GENOMIC DNA]</scope>
</reference>
<dbReference type="Proteomes" id="UP000176682">
    <property type="component" value="Unassembled WGS sequence"/>
</dbReference>
<organism evidence="9 10">
    <name type="scientific">Candidatus Collierbacteria bacterium RIFOXYB1_FULL_49_13</name>
    <dbReference type="NCBI Taxonomy" id="1817728"/>
    <lineage>
        <taxon>Bacteria</taxon>
        <taxon>Candidatus Collieribacteriota</taxon>
    </lineage>
</organism>
<keyword evidence="1" id="KW-1003">Cell membrane</keyword>
<evidence type="ECO:0000256" key="3">
    <source>
        <dbReference type="ARBA" id="ARBA00022679"/>
    </source>
</evidence>
<name>A0A1F5FHT5_9BACT</name>